<dbReference type="RefSeq" id="WP_161392053.1">
    <property type="nucleotide sequence ID" value="NZ_JBHSCP010000002.1"/>
</dbReference>
<feature type="compositionally biased region" description="Pro residues" evidence="10">
    <location>
        <begin position="126"/>
        <end position="142"/>
    </location>
</feature>
<reference evidence="12 13" key="1">
    <citation type="submission" date="2019-12" db="EMBL/GenBank/DDBJ databases">
        <title>Genomic-based taxomic classification of the family Erythrobacteraceae.</title>
        <authorList>
            <person name="Xu L."/>
        </authorList>
    </citation>
    <scope>NUCLEOTIDE SEQUENCE [LARGE SCALE GENOMIC DNA]</scope>
    <source>
        <strain evidence="12 13">S36</strain>
    </source>
</reference>
<keyword evidence="13" id="KW-1185">Reference proteome</keyword>
<keyword evidence="5" id="KW-0997">Cell inner membrane</keyword>
<dbReference type="NCBIfam" id="TIGR01352">
    <property type="entry name" value="tonB_Cterm"/>
    <property type="match status" value="1"/>
</dbReference>
<dbReference type="InterPro" id="IPR037682">
    <property type="entry name" value="TonB_C"/>
</dbReference>
<feature type="domain" description="TonB C-terminal" evidence="11">
    <location>
        <begin position="151"/>
        <end position="241"/>
    </location>
</feature>
<dbReference type="GO" id="GO:0031992">
    <property type="term" value="F:energy transducer activity"/>
    <property type="evidence" value="ECO:0007669"/>
    <property type="project" value="TreeGrafter"/>
</dbReference>
<evidence type="ECO:0000256" key="10">
    <source>
        <dbReference type="SAM" id="MobiDB-lite"/>
    </source>
</evidence>
<keyword evidence="6" id="KW-0812">Transmembrane</keyword>
<dbReference type="Pfam" id="PF03544">
    <property type="entry name" value="TonB_C"/>
    <property type="match status" value="1"/>
</dbReference>
<keyword evidence="8" id="KW-1133">Transmembrane helix</keyword>
<keyword evidence="7" id="KW-0653">Protein transport</keyword>
<evidence type="ECO:0000256" key="5">
    <source>
        <dbReference type="ARBA" id="ARBA00022519"/>
    </source>
</evidence>
<feature type="region of interest" description="Disordered" evidence="10">
    <location>
        <begin position="109"/>
        <end position="152"/>
    </location>
</feature>
<dbReference type="InterPro" id="IPR006260">
    <property type="entry name" value="TonB/TolA_C"/>
</dbReference>
<organism evidence="12 13">
    <name type="scientific">Croceibacterium xixiisoli</name>
    <dbReference type="NCBI Taxonomy" id="1476466"/>
    <lineage>
        <taxon>Bacteria</taxon>
        <taxon>Pseudomonadati</taxon>
        <taxon>Pseudomonadota</taxon>
        <taxon>Alphaproteobacteria</taxon>
        <taxon>Sphingomonadales</taxon>
        <taxon>Erythrobacteraceae</taxon>
        <taxon>Croceibacterium</taxon>
    </lineage>
</organism>
<proteinExistence type="inferred from homology"/>
<evidence type="ECO:0000256" key="3">
    <source>
        <dbReference type="ARBA" id="ARBA00022448"/>
    </source>
</evidence>
<dbReference type="EMBL" id="WTYJ01000003">
    <property type="protein sequence ID" value="MXP00343.1"/>
    <property type="molecule type" value="Genomic_DNA"/>
</dbReference>
<dbReference type="PANTHER" id="PTHR33446:SF2">
    <property type="entry name" value="PROTEIN TONB"/>
    <property type="match status" value="1"/>
</dbReference>
<evidence type="ECO:0000313" key="13">
    <source>
        <dbReference type="Proteomes" id="UP000469430"/>
    </source>
</evidence>
<comment type="subcellular location">
    <subcellularLocation>
        <location evidence="1">Cell inner membrane</location>
        <topology evidence="1">Single-pass membrane protein</topology>
        <orientation evidence="1">Periplasmic side</orientation>
    </subcellularLocation>
</comment>
<sequence length="241" mass="25730">MAMMTQSGYAGRSSGGVRATALAVTILLHVCAAIVLTIRFYSSPQVQGATAPMVVEMLPAAAESTPENDPVAEDPQPPTEQQPVQPQQNAPAPAPALRFPPIAAQNQLPAEPVTPAPTSAATAQPRPAPASPPAAPSPPTRPASPRSGPDSWEGRVLARIDQMRRYPSAARTRRQQGVVHIRFRAARDGRVMFAALERSSGNASLDRAALETIRRAEPLPPIPEDRPDEIELVVPVEFFLR</sequence>
<evidence type="ECO:0000256" key="9">
    <source>
        <dbReference type="ARBA" id="ARBA00023136"/>
    </source>
</evidence>
<keyword evidence="9" id="KW-0472">Membrane</keyword>
<comment type="similarity">
    <text evidence="2">Belongs to the TonB family.</text>
</comment>
<dbReference type="Gene3D" id="3.30.1150.10">
    <property type="match status" value="1"/>
</dbReference>
<evidence type="ECO:0000259" key="11">
    <source>
        <dbReference type="PROSITE" id="PS52015"/>
    </source>
</evidence>
<evidence type="ECO:0000256" key="1">
    <source>
        <dbReference type="ARBA" id="ARBA00004383"/>
    </source>
</evidence>
<evidence type="ECO:0000256" key="4">
    <source>
        <dbReference type="ARBA" id="ARBA00022475"/>
    </source>
</evidence>
<evidence type="ECO:0000256" key="7">
    <source>
        <dbReference type="ARBA" id="ARBA00022927"/>
    </source>
</evidence>
<evidence type="ECO:0000313" key="12">
    <source>
        <dbReference type="EMBL" id="MXP00343.1"/>
    </source>
</evidence>
<dbReference type="SUPFAM" id="SSF74653">
    <property type="entry name" value="TolA/TonB C-terminal domain"/>
    <property type="match status" value="1"/>
</dbReference>
<accession>A0A6I4TWU3</accession>
<dbReference type="GO" id="GO:0015031">
    <property type="term" value="P:protein transport"/>
    <property type="evidence" value="ECO:0007669"/>
    <property type="project" value="UniProtKB-KW"/>
</dbReference>
<dbReference type="InterPro" id="IPR051045">
    <property type="entry name" value="TonB-dependent_transducer"/>
</dbReference>
<dbReference type="GO" id="GO:0055085">
    <property type="term" value="P:transmembrane transport"/>
    <property type="evidence" value="ECO:0007669"/>
    <property type="project" value="InterPro"/>
</dbReference>
<dbReference type="PROSITE" id="PS52015">
    <property type="entry name" value="TONB_CTD"/>
    <property type="match status" value="1"/>
</dbReference>
<keyword evidence="3" id="KW-0813">Transport</keyword>
<evidence type="ECO:0000256" key="2">
    <source>
        <dbReference type="ARBA" id="ARBA00006555"/>
    </source>
</evidence>
<feature type="compositionally biased region" description="Low complexity" evidence="10">
    <location>
        <begin position="109"/>
        <end position="125"/>
    </location>
</feature>
<evidence type="ECO:0000256" key="8">
    <source>
        <dbReference type="ARBA" id="ARBA00022989"/>
    </source>
</evidence>
<feature type="region of interest" description="Disordered" evidence="10">
    <location>
        <begin position="62"/>
        <end position="97"/>
    </location>
</feature>
<feature type="compositionally biased region" description="Low complexity" evidence="10">
    <location>
        <begin position="81"/>
        <end position="97"/>
    </location>
</feature>
<gene>
    <name evidence="12" type="ORF">GRI97_15230</name>
</gene>
<keyword evidence="4" id="KW-1003">Cell membrane</keyword>
<dbReference type="PANTHER" id="PTHR33446">
    <property type="entry name" value="PROTEIN TONB-RELATED"/>
    <property type="match status" value="1"/>
</dbReference>
<name>A0A6I4TWU3_9SPHN</name>
<comment type="caution">
    <text evidence="12">The sequence shown here is derived from an EMBL/GenBank/DDBJ whole genome shotgun (WGS) entry which is preliminary data.</text>
</comment>
<dbReference type="OrthoDB" id="9792439at2"/>
<protein>
    <submittedName>
        <fullName evidence="12">TonB family protein</fullName>
    </submittedName>
</protein>
<evidence type="ECO:0000256" key="6">
    <source>
        <dbReference type="ARBA" id="ARBA00022692"/>
    </source>
</evidence>
<dbReference type="AlphaFoldDB" id="A0A6I4TWU3"/>
<dbReference type="Proteomes" id="UP000469430">
    <property type="component" value="Unassembled WGS sequence"/>
</dbReference>
<dbReference type="GO" id="GO:0098797">
    <property type="term" value="C:plasma membrane protein complex"/>
    <property type="evidence" value="ECO:0007669"/>
    <property type="project" value="TreeGrafter"/>
</dbReference>